<keyword evidence="10" id="KW-1133">Transmembrane helix</keyword>
<evidence type="ECO:0000256" key="3">
    <source>
        <dbReference type="ARBA" id="ARBA00022553"/>
    </source>
</evidence>
<dbReference type="GO" id="GO:0000155">
    <property type="term" value="F:phosphorelay sensor kinase activity"/>
    <property type="evidence" value="ECO:0007669"/>
    <property type="project" value="InterPro"/>
</dbReference>
<keyword evidence="9" id="KW-0175">Coiled coil</keyword>
<dbReference type="eggNOG" id="COG4585">
    <property type="taxonomic scope" value="Bacteria"/>
</dbReference>
<dbReference type="InterPro" id="IPR005467">
    <property type="entry name" value="His_kinase_dom"/>
</dbReference>
<evidence type="ECO:0000256" key="5">
    <source>
        <dbReference type="ARBA" id="ARBA00022741"/>
    </source>
</evidence>
<dbReference type="AlphaFoldDB" id="A0A0R2C9K5"/>
<dbReference type="OrthoDB" id="9781904at2"/>
<gene>
    <name evidence="12" type="ORF">FD21_GL001137</name>
</gene>
<evidence type="ECO:0000256" key="6">
    <source>
        <dbReference type="ARBA" id="ARBA00022777"/>
    </source>
</evidence>
<evidence type="ECO:0000256" key="4">
    <source>
        <dbReference type="ARBA" id="ARBA00022679"/>
    </source>
</evidence>
<evidence type="ECO:0000256" key="1">
    <source>
        <dbReference type="ARBA" id="ARBA00000085"/>
    </source>
</evidence>
<dbReference type="PATRIC" id="fig|1133569.4.peg.1266"/>
<name>A0A0R2C9K5_9LACO</name>
<evidence type="ECO:0000256" key="9">
    <source>
        <dbReference type="SAM" id="Coils"/>
    </source>
</evidence>
<feature type="transmembrane region" description="Helical" evidence="10">
    <location>
        <begin position="12"/>
        <end position="34"/>
    </location>
</feature>
<evidence type="ECO:0000256" key="7">
    <source>
        <dbReference type="ARBA" id="ARBA00022840"/>
    </source>
</evidence>
<keyword evidence="10" id="KW-0472">Membrane</keyword>
<dbReference type="EC" id="2.7.13.3" evidence="2"/>
<organism evidence="12 13">
    <name type="scientific">Liquorilactobacillus vini DSM 20605</name>
    <dbReference type="NCBI Taxonomy" id="1133569"/>
    <lineage>
        <taxon>Bacteria</taxon>
        <taxon>Bacillati</taxon>
        <taxon>Bacillota</taxon>
        <taxon>Bacilli</taxon>
        <taxon>Lactobacillales</taxon>
        <taxon>Lactobacillaceae</taxon>
        <taxon>Liquorilactobacillus</taxon>
    </lineage>
</organism>
<keyword evidence="6" id="KW-0418">Kinase</keyword>
<evidence type="ECO:0000256" key="8">
    <source>
        <dbReference type="ARBA" id="ARBA00023012"/>
    </source>
</evidence>
<dbReference type="SUPFAM" id="SSF55874">
    <property type="entry name" value="ATPase domain of HSP90 chaperone/DNA topoisomerase II/histidine kinase"/>
    <property type="match status" value="1"/>
</dbReference>
<sequence>MKLQLIKKFKISLPLFIWLFLLFLTTFYLHGYLYSQKFSYLWLVTFAEILLSSLLYFYRLSMPNASLWFWGLISLFYIAVCQLYQMAAIILMIGFFPIILTDFLLSRLYSSTLAVALLSILGGYTFVFLNHFYHLISTLISFDGIFLLTGILSYYTHLIAKLISERKKNLILNQQLGQAYHGLEKMVISRERNNFAQTLHDTVTQDLIAIGVNLEGIENQLPEMSLPEISTKLNKLRAFTDQSQKKLRQQINKLKSLETKIKRQEKQIFLPIIESFKQKFHLKVIYSTANYNLRLKAAVELSKIVTELLNNVVRHAQSDEVIIISKVIEKRYQLTITDFGRGMSQKAWNSQDHVGHFGLTAIKNNVRDMEGTFKISSAKGEGTTVVLSLPKGVAINEQI</sequence>
<evidence type="ECO:0000259" key="11">
    <source>
        <dbReference type="PROSITE" id="PS50109"/>
    </source>
</evidence>
<feature type="transmembrane region" description="Helical" evidence="10">
    <location>
        <begin position="86"/>
        <end position="105"/>
    </location>
</feature>
<dbReference type="GO" id="GO:0005524">
    <property type="term" value="F:ATP binding"/>
    <property type="evidence" value="ECO:0007669"/>
    <property type="project" value="UniProtKB-KW"/>
</dbReference>
<keyword evidence="7" id="KW-0067">ATP-binding</keyword>
<comment type="caution">
    <text evidence="12">The sequence shown here is derived from an EMBL/GenBank/DDBJ whole genome shotgun (WGS) entry which is preliminary data.</text>
</comment>
<dbReference type="Pfam" id="PF02518">
    <property type="entry name" value="HATPase_c"/>
    <property type="match status" value="1"/>
</dbReference>
<keyword evidence="3" id="KW-0597">Phosphoprotein</keyword>
<keyword evidence="8" id="KW-0902">Two-component regulatory system</keyword>
<dbReference type="GO" id="GO:0046983">
    <property type="term" value="F:protein dimerization activity"/>
    <property type="evidence" value="ECO:0007669"/>
    <property type="project" value="InterPro"/>
</dbReference>
<dbReference type="EMBL" id="AYYX01000030">
    <property type="protein sequence ID" value="KRM88543.1"/>
    <property type="molecule type" value="Genomic_DNA"/>
</dbReference>
<keyword evidence="13" id="KW-1185">Reference proteome</keyword>
<keyword evidence="5" id="KW-0547">Nucleotide-binding</keyword>
<dbReference type="PROSITE" id="PS50109">
    <property type="entry name" value="HIS_KIN"/>
    <property type="match status" value="1"/>
</dbReference>
<dbReference type="InterPro" id="IPR036890">
    <property type="entry name" value="HATPase_C_sf"/>
</dbReference>
<feature type="transmembrane region" description="Helical" evidence="10">
    <location>
        <begin position="139"/>
        <end position="160"/>
    </location>
</feature>
<keyword evidence="10" id="KW-0812">Transmembrane</keyword>
<dbReference type="SMART" id="SM00387">
    <property type="entry name" value="HATPase_c"/>
    <property type="match status" value="1"/>
</dbReference>
<dbReference type="GO" id="GO:0016020">
    <property type="term" value="C:membrane"/>
    <property type="evidence" value="ECO:0007669"/>
    <property type="project" value="InterPro"/>
</dbReference>
<dbReference type="InterPro" id="IPR011712">
    <property type="entry name" value="Sig_transdc_His_kin_sub3_dim/P"/>
</dbReference>
<accession>A0A0R2C9K5</accession>
<feature type="transmembrane region" description="Helical" evidence="10">
    <location>
        <begin position="40"/>
        <end position="58"/>
    </location>
</feature>
<feature type="coiled-coil region" evidence="9">
    <location>
        <begin position="240"/>
        <end position="267"/>
    </location>
</feature>
<dbReference type="Gene3D" id="1.20.5.1930">
    <property type="match status" value="1"/>
</dbReference>
<dbReference type="PANTHER" id="PTHR24421:SF10">
    <property type="entry name" value="NITRATE_NITRITE SENSOR PROTEIN NARQ"/>
    <property type="match status" value="1"/>
</dbReference>
<keyword evidence="4" id="KW-0808">Transferase</keyword>
<dbReference type="InterPro" id="IPR003594">
    <property type="entry name" value="HATPase_dom"/>
</dbReference>
<dbReference type="Proteomes" id="UP000051576">
    <property type="component" value="Unassembled WGS sequence"/>
</dbReference>
<reference evidence="12 13" key="1">
    <citation type="journal article" date="2015" name="Genome Announc.">
        <title>Expanding the biotechnology potential of lactobacilli through comparative genomics of 213 strains and associated genera.</title>
        <authorList>
            <person name="Sun Z."/>
            <person name="Harris H.M."/>
            <person name="McCann A."/>
            <person name="Guo C."/>
            <person name="Argimon S."/>
            <person name="Zhang W."/>
            <person name="Yang X."/>
            <person name="Jeffery I.B."/>
            <person name="Cooney J.C."/>
            <person name="Kagawa T.F."/>
            <person name="Liu W."/>
            <person name="Song Y."/>
            <person name="Salvetti E."/>
            <person name="Wrobel A."/>
            <person name="Rasinkangas P."/>
            <person name="Parkhill J."/>
            <person name="Rea M.C."/>
            <person name="O'Sullivan O."/>
            <person name="Ritari J."/>
            <person name="Douillard F.P."/>
            <person name="Paul Ross R."/>
            <person name="Yang R."/>
            <person name="Briner A.E."/>
            <person name="Felis G.E."/>
            <person name="de Vos W.M."/>
            <person name="Barrangou R."/>
            <person name="Klaenhammer T.R."/>
            <person name="Caufield P.W."/>
            <person name="Cui Y."/>
            <person name="Zhang H."/>
            <person name="O'Toole P.W."/>
        </authorList>
    </citation>
    <scope>NUCLEOTIDE SEQUENCE [LARGE SCALE GENOMIC DNA]</scope>
    <source>
        <strain evidence="12 13">DSM 20605</strain>
    </source>
</reference>
<feature type="domain" description="Histidine kinase" evidence="11">
    <location>
        <begin position="300"/>
        <end position="393"/>
    </location>
</feature>
<evidence type="ECO:0000256" key="10">
    <source>
        <dbReference type="SAM" id="Phobius"/>
    </source>
</evidence>
<feature type="transmembrane region" description="Helical" evidence="10">
    <location>
        <begin position="112"/>
        <end position="133"/>
    </location>
</feature>
<dbReference type="Gene3D" id="3.30.565.10">
    <property type="entry name" value="Histidine kinase-like ATPase, C-terminal domain"/>
    <property type="match status" value="1"/>
</dbReference>
<evidence type="ECO:0000313" key="12">
    <source>
        <dbReference type="EMBL" id="KRM88543.1"/>
    </source>
</evidence>
<comment type="catalytic activity">
    <reaction evidence="1">
        <text>ATP + protein L-histidine = ADP + protein N-phospho-L-histidine.</text>
        <dbReference type="EC" id="2.7.13.3"/>
    </reaction>
</comment>
<dbReference type="CDD" id="cd16917">
    <property type="entry name" value="HATPase_UhpB-NarQ-NarX-like"/>
    <property type="match status" value="1"/>
</dbReference>
<dbReference type="PANTHER" id="PTHR24421">
    <property type="entry name" value="NITRATE/NITRITE SENSOR PROTEIN NARX-RELATED"/>
    <property type="match status" value="1"/>
</dbReference>
<dbReference type="InterPro" id="IPR050482">
    <property type="entry name" value="Sensor_HK_TwoCompSys"/>
</dbReference>
<dbReference type="Pfam" id="PF07730">
    <property type="entry name" value="HisKA_3"/>
    <property type="match status" value="1"/>
</dbReference>
<dbReference type="STRING" id="1133569.FD21_GL001137"/>
<evidence type="ECO:0000256" key="2">
    <source>
        <dbReference type="ARBA" id="ARBA00012438"/>
    </source>
</evidence>
<proteinExistence type="predicted"/>
<evidence type="ECO:0000313" key="13">
    <source>
        <dbReference type="Proteomes" id="UP000051576"/>
    </source>
</evidence>
<protein>
    <recommendedName>
        <fullName evidence="2">histidine kinase</fullName>
        <ecNumber evidence="2">2.7.13.3</ecNumber>
    </recommendedName>
</protein>